<reference evidence="2" key="2">
    <citation type="submission" date="2015-04" db="EMBL/GenBank/DDBJ databases">
        <title>A butyrogenic pathway from the amino acid lysine in a human gut commensal.</title>
        <authorList>
            <person name="de Vos W.M."/>
            <person name="Bui N.T.P."/>
            <person name="Plugge C.M."/>
            <person name="Ritari J."/>
        </authorList>
    </citation>
    <scope>NUCLEOTIDE SEQUENCE [LARGE SCALE GENOMIC DNA]</scope>
    <source>
        <strain evidence="2">AF211</strain>
    </source>
</reference>
<reference evidence="1 2" key="1">
    <citation type="journal article" date="2015" name="Nat. Commun.">
        <title>Production of butyrate from lysine and the Amadori product fructoselysine by a human gut commensal.</title>
        <authorList>
            <person name="Bui T.P."/>
            <person name="Ritari J."/>
            <person name="Boeren S."/>
            <person name="de Waard P."/>
            <person name="Plugge C.M."/>
            <person name="de Vos W.M."/>
        </authorList>
    </citation>
    <scope>NUCLEOTIDE SEQUENCE [LARGE SCALE GENOMIC DNA]</scope>
    <source>
        <strain evidence="1 2">AF211</strain>
    </source>
</reference>
<name>A0A0S2W260_9FIRM</name>
<dbReference type="InterPro" id="IPR052913">
    <property type="entry name" value="Glycopeptide_resist_protein"/>
</dbReference>
<evidence type="ECO:0000313" key="2">
    <source>
        <dbReference type="Proteomes" id="UP000064844"/>
    </source>
</evidence>
<dbReference type="Proteomes" id="UP000064844">
    <property type="component" value="Chromosome"/>
</dbReference>
<dbReference type="PANTHER" id="PTHR35788">
    <property type="entry name" value="EXPORTED PROTEIN-RELATED"/>
    <property type="match status" value="1"/>
</dbReference>
<organism evidence="1 2">
    <name type="scientific">Intestinimonas butyriciproducens</name>
    <dbReference type="NCBI Taxonomy" id="1297617"/>
    <lineage>
        <taxon>Bacteria</taxon>
        <taxon>Bacillati</taxon>
        <taxon>Bacillota</taxon>
        <taxon>Clostridia</taxon>
        <taxon>Eubacteriales</taxon>
        <taxon>Intestinimonas</taxon>
    </lineage>
</organism>
<accession>A0A0S2W260</accession>
<dbReference type="PANTHER" id="PTHR35788:SF1">
    <property type="entry name" value="EXPORTED PROTEIN"/>
    <property type="match status" value="1"/>
</dbReference>
<proteinExistence type="predicted"/>
<dbReference type="RefSeq" id="WP_147586067.1">
    <property type="nucleotide sequence ID" value="NZ_CP011307.1"/>
</dbReference>
<evidence type="ECO:0000313" key="1">
    <source>
        <dbReference type="EMBL" id="ALP93411.1"/>
    </source>
</evidence>
<dbReference type="STRING" id="1297617.IB211_01018"/>
<sequence length="280" mass="32841">MREGMTPVPVRRRALRLWLGTRYFRARRWLWWRLGGVSFARRRTDPPCPYRCAAHATPLMRRFKDVDMWMQKNKVKNLRLAVARLDGMTLLPGETLSYWRSIGNPSRRKGYVEGMLLRNGQVVPGVGGGLCQCSNLLYWMTLHTPLTITERHRHGYDVVPDADRTQPFGSGATCFYNYLDLMIRNDTPHVWRLSLRVMDAELEGAWQCSAPQAFRYEVYEKEHRFQGEYWGGYTRHNVLFRRVFDMEGVPVGEEFVCENHAIMMYSPMLSEREQAARPQE</sequence>
<dbReference type="eggNOG" id="COG2720">
    <property type="taxonomic scope" value="Bacteria"/>
</dbReference>
<gene>
    <name evidence="1" type="ORF">IB211_01018</name>
</gene>
<dbReference type="InterPro" id="IPR007391">
    <property type="entry name" value="Vancomycin_resist_VanW"/>
</dbReference>
<dbReference type="KEGG" id="ibu:IB211_01018"/>
<keyword evidence="2" id="KW-1185">Reference proteome</keyword>
<dbReference type="EMBL" id="CP011307">
    <property type="protein sequence ID" value="ALP93411.1"/>
    <property type="molecule type" value="Genomic_DNA"/>
</dbReference>
<dbReference type="AlphaFoldDB" id="A0A0S2W260"/>
<dbReference type="Pfam" id="PF04294">
    <property type="entry name" value="VanW"/>
    <property type="match status" value="1"/>
</dbReference>
<dbReference type="PATRIC" id="fig|1297617.4.peg.1038"/>
<protein>
    <submittedName>
        <fullName evidence="1">Vancomycin B-type resistance protein VanW</fullName>
    </submittedName>
</protein>